<keyword evidence="1" id="KW-1133">Transmembrane helix</keyword>
<accession>A0A848M2A1</accession>
<dbReference type="Proteomes" id="UP000565468">
    <property type="component" value="Unassembled WGS sequence"/>
</dbReference>
<sequence length="47" mass="5240">MNYLSWFIPLCIGISILFGISIIALTVAALSFRSKVNKKYDRGKFSG</sequence>
<keyword evidence="3" id="KW-1185">Reference proteome</keyword>
<protein>
    <submittedName>
        <fullName evidence="2">Uncharacterized protein</fullName>
    </submittedName>
</protein>
<evidence type="ECO:0000256" key="1">
    <source>
        <dbReference type="SAM" id="Phobius"/>
    </source>
</evidence>
<dbReference type="AlphaFoldDB" id="A0A848M2A1"/>
<name>A0A848M2A1_PAELE</name>
<organism evidence="2 3">
    <name type="scientific">Paenibacillus lemnae</name>
    <dbReference type="NCBI Taxonomy" id="1330551"/>
    <lineage>
        <taxon>Bacteria</taxon>
        <taxon>Bacillati</taxon>
        <taxon>Bacillota</taxon>
        <taxon>Bacilli</taxon>
        <taxon>Bacillales</taxon>
        <taxon>Paenibacillaceae</taxon>
        <taxon>Paenibacillus</taxon>
    </lineage>
</organism>
<dbReference type="EMBL" id="JABBPN010000001">
    <property type="protein sequence ID" value="NMO94381.1"/>
    <property type="molecule type" value="Genomic_DNA"/>
</dbReference>
<comment type="caution">
    <text evidence="2">The sequence shown here is derived from an EMBL/GenBank/DDBJ whole genome shotgun (WGS) entry which is preliminary data.</text>
</comment>
<keyword evidence="1" id="KW-0812">Transmembrane</keyword>
<reference evidence="2 3" key="1">
    <citation type="submission" date="2020-04" db="EMBL/GenBank/DDBJ databases">
        <title>Paenibacillus algicola sp. nov., a novel marine bacterium producing alginate lyase.</title>
        <authorList>
            <person name="Huang H."/>
        </authorList>
    </citation>
    <scope>NUCLEOTIDE SEQUENCE [LARGE SCALE GENOMIC DNA]</scope>
    <source>
        <strain evidence="2 3">L7-75</strain>
    </source>
</reference>
<evidence type="ECO:0000313" key="2">
    <source>
        <dbReference type="EMBL" id="NMO94381.1"/>
    </source>
</evidence>
<dbReference type="RefSeq" id="WP_169503076.1">
    <property type="nucleotide sequence ID" value="NZ_JABBPN010000001.1"/>
</dbReference>
<gene>
    <name evidence="2" type="ORF">HII30_01095</name>
</gene>
<feature type="transmembrane region" description="Helical" evidence="1">
    <location>
        <begin position="6"/>
        <end position="32"/>
    </location>
</feature>
<keyword evidence="1" id="KW-0472">Membrane</keyword>
<proteinExistence type="predicted"/>
<evidence type="ECO:0000313" key="3">
    <source>
        <dbReference type="Proteomes" id="UP000565468"/>
    </source>
</evidence>